<dbReference type="GO" id="GO:0046872">
    <property type="term" value="F:metal ion binding"/>
    <property type="evidence" value="ECO:0007669"/>
    <property type="project" value="UniProtKB-KW"/>
</dbReference>
<keyword evidence="7" id="KW-0067">ATP-binding</keyword>
<dbReference type="PRINTS" id="PR00300">
    <property type="entry name" value="CLPPROTEASEA"/>
</dbReference>
<proteinExistence type="inferred from homology"/>
<dbReference type="PANTHER" id="PTHR11669">
    <property type="entry name" value="REPLICATION FACTOR C / DNA POLYMERASE III GAMMA-TAU SUBUNIT"/>
    <property type="match status" value="1"/>
</dbReference>
<dbReference type="InterPro" id="IPR022754">
    <property type="entry name" value="DNA_pol_III_gamma-3"/>
</dbReference>
<comment type="caution">
    <text evidence="11">The sequence shown here is derived from an EMBL/GenBank/DDBJ whole genome shotgun (WGS) entry which is preliminary data.</text>
</comment>
<feature type="domain" description="AAA+ ATPase" evidence="10">
    <location>
        <begin position="4"/>
        <end position="146"/>
    </location>
</feature>
<organism evidence="11">
    <name type="scientific">marine sediment metagenome</name>
    <dbReference type="NCBI Taxonomy" id="412755"/>
    <lineage>
        <taxon>unclassified sequences</taxon>
        <taxon>metagenomes</taxon>
        <taxon>ecological metagenomes</taxon>
    </lineage>
</organism>
<dbReference type="GO" id="GO:0009360">
    <property type="term" value="C:DNA polymerase III complex"/>
    <property type="evidence" value="ECO:0007669"/>
    <property type="project" value="InterPro"/>
</dbReference>
<keyword evidence="6" id="KW-0862">Zinc</keyword>
<dbReference type="InterPro" id="IPR003593">
    <property type="entry name" value="AAA+_ATPase"/>
</dbReference>
<dbReference type="CDD" id="cd00009">
    <property type="entry name" value="AAA"/>
    <property type="match status" value="1"/>
</dbReference>
<evidence type="ECO:0000259" key="10">
    <source>
        <dbReference type="SMART" id="SM00382"/>
    </source>
</evidence>
<sequence length="273" mass="30855">QDRISHAYLFAGPRGTGKTTVARLLAKAVNCPRKKHFEPCNKCESCREIIEGRSLDVFEIDAASHRDIDEIRNLIEKIRFSPAKSEYKVFVVDEVHMLTREAFNALLKTLEEPPAHTIFVLATTEAHKVPPTILSRCQRFDFKRISDYQIKERLELIAKEEKIKIEKGGPELLAQNSEGSLRDAIGFLDQLRVLSKNNITLADIEFVLGLTSQKAVLKFLDLIFKGEVKKAVELANSIFEKGYELSQFIKSVIEELRKTLLVKSGVDISGLSL</sequence>
<dbReference type="EMBL" id="BART01028104">
    <property type="protein sequence ID" value="GAH01119.1"/>
    <property type="molecule type" value="Genomic_DNA"/>
</dbReference>
<name>X1D7Q8_9ZZZZ</name>
<dbReference type="GO" id="GO:0006261">
    <property type="term" value="P:DNA-templated DNA replication"/>
    <property type="evidence" value="ECO:0007669"/>
    <property type="project" value="TreeGrafter"/>
</dbReference>
<dbReference type="InterPro" id="IPR050238">
    <property type="entry name" value="DNA_Rep/Repair_Clamp_Loader"/>
</dbReference>
<keyword evidence="3" id="KW-0235">DNA replication</keyword>
<evidence type="ECO:0000256" key="4">
    <source>
        <dbReference type="ARBA" id="ARBA00022723"/>
    </source>
</evidence>
<dbReference type="GO" id="GO:0003887">
    <property type="term" value="F:DNA-directed DNA polymerase activity"/>
    <property type="evidence" value="ECO:0007669"/>
    <property type="project" value="UniProtKB-KW"/>
</dbReference>
<dbReference type="AlphaFoldDB" id="X1D7Q8"/>
<keyword evidence="5" id="KW-0547">Nucleotide-binding</keyword>
<feature type="non-terminal residue" evidence="11">
    <location>
        <position position="273"/>
    </location>
</feature>
<dbReference type="Pfam" id="PF13177">
    <property type="entry name" value="DNA_pol3_delta2"/>
    <property type="match status" value="1"/>
</dbReference>
<dbReference type="SMART" id="SM00382">
    <property type="entry name" value="AAA"/>
    <property type="match status" value="1"/>
</dbReference>
<comment type="similarity">
    <text evidence="1">Belongs to the DnaX/STICHEL family.</text>
</comment>
<dbReference type="InterPro" id="IPR045085">
    <property type="entry name" value="HLD_clamp_pol_III_gamma_tau"/>
</dbReference>
<evidence type="ECO:0000256" key="1">
    <source>
        <dbReference type="ARBA" id="ARBA00006360"/>
    </source>
</evidence>
<dbReference type="FunFam" id="1.10.8.60:FF:000013">
    <property type="entry name" value="DNA polymerase III subunit gamma/tau"/>
    <property type="match status" value="1"/>
</dbReference>
<evidence type="ECO:0000256" key="7">
    <source>
        <dbReference type="ARBA" id="ARBA00022840"/>
    </source>
</evidence>
<keyword evidence="8" id="KW-0548">Nucleotidyltransferase</keyword>
<protein>
    <recommendedName>
        <fullName evidence="2">DNA-directed DNA polymerase</fullName>
        <ecNumber evidence="2">2.7.7.7</ecNumber>
    </recommendedName>
</protein>
<keyword evidence="8" id="KW-0239">DNA-directed DNA polymerase</keyword>
<dbReference type="Pfam" id="PF12169">
    <property type="entry name" value="DNA_pol3_gamma3"/>
    <property type="match status" value="1"/>
</dbReference>
<keyword evidence="4" id="KW-0479">Metal-binding</keyword>
<dbReference type="GO" id="GO:0005524">
    <property type="term" value="F:ATP binding"/>
    <property type="evidence" value="ECO:0007669"/>
    <property type="project" value="UniProtKB-KW"/>
</dbReference>
<dbReference type="SUPFAM" id="SSF52540">
    <property type="entry name" value="P-loop containing nucleoside triphosphate hydrolases"/>
    <property type="match status" value="1"/>
</dbReference>
<dbReference type="PANTHER" id="PTHR11669:SF0">
    <property type="entry name" value="PROTEIN STICHEL-LIKE 2"/>
    <property type="match status" value="1"/>
</dbReference>
<dbReference type="Gene3D" id="1.20.272.10">
    <property type="match status" value="1"/>
</dbReference>
<evidence type="ECO:0000313" key="11">
    <source>
        <dbReference type="EMBL" id="GAH01119.1"/>
    </source>
</evidence>
<dbReference type="Gene3D" id="3.40.50.300">
    <property type="entry name" value="P-loop containing nucleotide triphosphate hydrolases"/>
    <property type="match status" value="1"/>
</dbReference>
<dbReference type="Pfam" id="PF22608">
    <property type="entry name" value="DNAX_ATPase_lid"/>
    <property type="match status" value="1"/>
</dbReference>
<evidence type="ECO:0000256" key="5">
    <source>
        <dbReference type="ARBA" id="ARBA00022741"/>
    </source>
</evidence>
<evidence type="ECO:0000256" key="9">
    <source>
        <dbReference type="ARBA" id="ARBA00049244"/>
    </source>
</evidence>
<evidence type="ECO:0000256" key="3">
    <source>
        <dbReference type="ARBA" id="ARBA00022705"/>
    </source>
</evidence>
<evidence type="ECO:0000256" key="6">
    <source>
        <dbReference type="ARBA" id="ARBA00022833"/>
    </source>
</evidence>
<keyword evidence="8" id="KW-0808">Transferase</keyword>
<dbReference type="NCBIfam" id="TIGR02397">
    <property type="entry name" value="dnaX_nterm"/>
    <property type="match status" value="1"/>
</dbReference>
<evidence type="ECO:0000256" key="2">
    <source>
        <dbReference type="ARBA" id="ARBA00012417"/>
    </source>
</evidence>
<comment type="catalytic activity">
    <reaction evidence="9">
        <text>DNA(n) + a 2'-deoxyribonucleoside 5'-triphosphate = DNA(n+1) + diphosphate</text>
        <dbReference type="Rhea" id="RHEA:22508"/>
        <dbReference type="Rhea" id="RHEA-COMP:17339"/>
        <dbReference type="Rhea" id="RHEA-COMP:17340"/>
        <dbReference type="ChEBI" id="CHEBI:33019"/>
        <dbReference type="ChEBI" id="CHEBI:61560"/>
        <dbReference type="ChEBI" id="CHEBI:173112"/>
        <dbReference type="EC" id="2.7.7.7"/>
    </reaction>
</comment>
<dbReference type="InterPro" id="IPR027417">
    <property type="entry name" value="P-loop_NTPase"/>
</dbReference>
<feature type="non-terminal residue" evidence="11">
    <location>
        <position position="1"/>
    </location>
</feature>
<dbReference type="Gene3D" id="1.10.8.60">
    <property type="match status" value="1"/>
</dbReference>
<dbReference type="EC" id="2.7.7.7" evidence="2"/>
<dbReference type="InterPro" id="IPR012763">
    <property type="entry name" value="DNA_pol_III_sug/sutau_N"/>
</dbReference>
<dbReference type="InterPro" id="IPR001270">
    <property type="entry name" value="ClpA/B"/>
</dbReference>
<evidence type="ECO:0000256" key="8">
    <source>
        <dbReference type="ARBA" id="ARBA00022932"/>
    </source>
</evidence>
<reference evidence="11" key="1">
    <citation type="journal article" date="2014" name="Front. Microbiol.">
        <title>High frequency of phylogenetically diverse reductive dehalogenase-homologous genes in deep subseafloor sedimentary metagenomes.</title>
        <authorList>
            <person name="Kawai M."/>
            <person name="Futagami T."/>
            <person name="Toyoda A."/>
            <person name="Takaki Y."/>
            <person name="Nishi S."/>
            <person name="Hori S."/>
            <person name="Arai W."/>
            <person name="Tsubouchi T."/>
            <person name="Morono Y."/>
            <person name="Uchiyama I."/>
            <person name="Ito T."/>
            <person name="Fujiyama A."/>
            <person name="Inagaki F."/>
            <person name="Takami H."/>
        </authorList>
    </citation>
    <scope>NUCLEOTIDE SEQUENCE</scope>
    <source>
        <strain evidence="11">Expedition CK06-06</strain>
    </source>
</reference>
<gene>
    <name evidence="11" type="ORF">S01H4_49637</name>
</gene>
<accession>X1D7Q8</accession>
<dbReference type="CDD" id="cd18137">
    <property type="entry name" value="HLD_clamp_pol_III_gamma_tau"/>
    <property type="match status" value="1"/>
</dbReference>